<evidence type="ECO:0000256" key="3">
    <source>
        <dbReference type="ARBA" id="ARBA00023268"/>
    </source>
</evidence>
<dbReference type="InterPro" id="IPR014030">
    <property type="entry name" value="Ketoacyl_synth_N"/>
</dbReference>
<dbReference type="EMBL" id="PYGA01000057">
    <property type="protein sequence ID" value="PSK80355.1"/>
    <property type="molecule type" value="Genomic_DNA"/>
</dbReference>
<evidence type="ECO:0000259" key="4">
    <source>
        <dbReference type="PROSITE" id="PS52004"/>
    </source>
</evidence>
<dbReference type="AlphaFoldDB" id="A0A2P8C5W6"/>
<evidence type="ECO:0000313" key="6">
    <source>
        <dbReference type="Proteomes" id="UP000240542"/>
    </source>
</evidence>
<dbReference type="PANTHER" id="PTHR43775:SF51">
    <property type="entry name" value="INACTIVE PHENOLPHTHIOCEROL SYNTHESIS POLYKETIDE SYNTHASE TYPE I PKS1-RELATED"/>
    <property type="match status" value="1"/>
</dbReference>
<keyword evidence="2" id="KW-0808">Transferase</keyword>
<organism evidence="5 6">
    <name type="scientific">Murinocardiopsis flavida</name>
    <dbReference type="NCBI Taxonomy" id="645275"/>
    <lineage>
        <taxon>Bacteria</taxon>
        <taxon>Bacillati</taxon>
        <taxon>Actinomycetota</taxon>
        <taxon>Actinomycetes</taxon>
        <taxon>Streptosporangiales</taxon>
        <taxon>Nocardiopsidaceae</taxon>
        <taxon>Murinocardiopsis</taxon>
    </lineage>
</organism>
<dbReference type="InterPro" id="IPR020841">
    <property type="entry name" value="PKS_Beta-ketoAc_synthase_dom"/>
</dbReference>
<dbReference type="GO" id="GO:0004315">
    <property type="term" value="F:3-oxoacyl-[acyl-carrier-protein] synthase activity"/>
    <property type="evidence" value="ECO:0007669"/>
    <property type="project" value="InterPro"/>
</dbReference>
<sequence length="290" mass="31111">MANDEKLRDYLKRVSADLQRSRRRVRELESRDREPIAITGMGCRLPGGVESPEGLWDLVRAGGSGISDFPDDRGWDLEALFDPDPESSGTSYVRRGGFLEGAAGFDAGFFGISPREARAMDPQQRLLLEVAWEAIERAGIDPHSLKGSPTGVFIGASHSNYGSGAWSFAPDADGYVLTGTSSSVMSGRMSYFLGLEGPAVTVDTACSSSLVGLHLACESLRRGESSMALVGGATVSCDPEIFVEFSRQRGLAADGRCKAFSDDADGTVFSEGVGVLLLERLSDARRHHRP</sequence>
<protein>
    <submittedName>
        <fullName evidence="5">Erythronolide synthase docking protein</fullName>
    </submittedName>
</protein>
<keyword evidence="3" id="KW-0511">Multifunctional enzyme</keyword>
<dbReference type="SUPFAM" id="SSF101173">
    <property type="entry name" value="Docking domain B of the erythromycin polyketide synthase (DEBS)"/>
    <property type="match status" value="1"/>
</dbReference>
<proteinExistence type="predicted"/>
<dbReference type="Pfam" id="PF00109">
    <property type="entry name" value="ketoacyl-synt"/>
    <property type="match status" value="1"/>
</dbReference>
<dbReference type="CDD" id="cd00833">
    <property type="entry name" value="PKS"/>
    <property type="match status" value="1"/>
</dbReference>
<dbReference type="Proteomes" id="UP000240542">
    <property type="component" value="Unassembled WGS sequence"/>
</dbReference>
<dbReference type="RefSeq" id="WP_211301605.1">
    <property type="nucleotide sequence ID" value="NZ_PYGA01000057.1"/>
</dbReference>
<dbReference type="Gene3D" id="3.40.47.10">
    <property type="match status" value="1"/>
</dbReference>
<dbReference type="GO" id="GO:0004312">
    <property type="term" value="F:fatty acid synthase activity"/>
    <property type="evidence" value="ECO:0007669"/>
    <property type="project" value="TreeGrafter"/>
</dbReference>
<dbReference type="SUPFAM" id="SSF53901">
    <property type="entry name" value="Thiolase-like"/>
    <property type="match status" value="1"/>
</dbReference>
<dbReference type="InterPro" id="IPR015083">
    <property type="entry name" value="NorB/c/GfsB-D-like_docking"/>
</dbReference>
<comment type="caution">
    <text evidence="5">The sequence shown here is derived from an EMBL/GenBank/DDBJ whole genome shotgun (WGS) entry which is preliminary data.</text>
</comment>
<keyword evidence="6" id="KW-1185">Reference proteome</keyword>
<accession>A0A2P8C5W6</accession>
<dbReference type="Pfam" id="PF08990">
    <property type="entry name" value="Docking"/>
    <property type="match status" value="1"/>
</dbReference>
<evidence type="ECO:0000256" key="1">
    <source>
        <dbReference type="ARBA" id="ARBA00001957"/>
    </source>
</evidence>
<dbReference type="PROSITE" id="PS52004">
    <property type="entry name" value="KS3_2"/>
    <property type="match status" value="1"/>
</dbReference>
<feature type="non-terminal residue" evidence="5">
    <location>
        <position position="290"/>
    </location>
</feature>
<dbReference type="PANTHER" id="PTHR43775">
    <property type="entry name" value="FATTY ACID SYNTHASE"/>
    <property type="match status" value="1"/>
</dbReference>
<evidence type="ECO:0000256" key="2">
    <source>
        <dbReference type="ARBA" id="ARBA00022679"/>
    </source>
</evidence>
<feature type="domain" description="Ketosynthase family 3 (KS3)" evidence="4">
    <location>
        <begin position="33"/>
        <end position="290"/>
    </location>
</feature>
<dbReference type="InterPro" id="IPR016039">
    <property type="entry name" value="Thiolase-like"/>
</dbReference>
<dbReference type="SMART" id="SM00825">
    <property type="entry name" value="PKS_KS"/>
    <property type="match status" value="1"/>
</dbReference>
<gene>
    <name evidence="5" type="ORF">CLV63_1571</name>
</gene>
<dbReference type="GO" id="GO:0006633">
    <property type="term" value="P:fatty acid biosynthetic process"/>
    <property type="evidence" value="ECO:0007669"/>
    <property type="project" value="InterPro"/>
</dbReference>
<name>A0A2P8C5W6_9ACTN</name>
<dbReference type="InterPro" id="IPR036299">
    <property type="entry name" value="Polyketide_synth_docking_sf"/>
</dbReference>
<dbReference type="InterPro" id="IPR050091">
    <property type="entry name" value="PKS_NRPS_Biosynth_Enz"/>
</dbReference>
<dbReference type="InterPro" id="IPR018201">
    <property type="entry name" value="Ketoacyl_synth_AS"/>
</dbReference>
<comment type="cofactor">
    <cofactor evidence="1">
        <name>pantetheine 4'-phosphate</name>
        <dbReference type="ChEBI" id="CHEBI:47942"/>
    </cofactor>
</comment>
<reference evidence="5 6" key="1">
    <citation type="submission" date="2018-03" db="EMBL/GenBank/DDBJ databases">
        <title>Genomic Encyclopedia of Archaeal and Bacterial Type Strains, Phase II (KMG-II): from individual species to whole genera.</title>
        <authorList>
            <person name="Goeker M."/>
        </authorList>
    </citation>
    <scope>NUCLEOTIDE SEQUENCE [LARGE SCALE GENOMIC DNA]</scope>
    <source>
        <strain evidence="5 6">DSM 45312</strain>
    </source>
</reference>
<dbReference type="PROSITE" id="PS00606">
    <property type="entry name" value="KS3_1"/>
    <property type="match status" value="1"/>
</dbReference>
<evidence type="ECO:0000313" key="5">
    <source>
        <dbReference type="EMBL" id="PSK80355.1"/>
    </source>
</evidence>